<feature type="domain" description="SsuA/THI5-like" evidence="3">
    <location>
        <begin position="61"/>
        <end position="258"/>
    </location>
</feature>
<dbReference type="PROSITE" id="PS51257">
    <property type="entry name" value="PROKAR_LIPOPROTEIN"/>
    <property type="match status" value="1"/>
</dbReference>
<dbReference type="GO" id="GO:0009228">
    <property type="term" value="P:thiamine biosynthetic process"/>
    <property type="evidence" value="ECO:0007669"/>
    <property type="project" value="InterPro"/>
</dbReference>
<evidence type="ECO:0000313" key="5">
    <source>
        <dbReference type="Proteomes" id="UP000824063"/>
    </source>
</evidence>
<dbReference type="InterPro" id="IPR015168">
    <property type="entry name" value="SsuA/THI5"/>
</dbReference>
<gene>
    <name evidence="4" type="ORF">IAA20_05735</name>
</gene>
<dbReference type="PANTHER" id="PTHR31528">
    <property type="entry name" value="4-AMINO-5-HYDROXYMETHYL-2-METHYLPYRIMIDINE PHOSPHATE SYNTHASE THI11-RELATED"/>
    <property type="match status" value="1"/>
</dbReference>
<dbReference type="InterPro" id="IPR027939">
    <property type="entry name" value="NMT1/THI5"/>
</dbReference>
<feature type="region of interest" description="Disordered" evidence="1">
    <location>
        <begin position="23"/>
        <end position="44"/>
    </location>
</feature>
<accession>A0A9D2F7I5</accession>
<dbReference type="PANTHER" id="PTHR31528:SF3">
    <property type="entry name" value="THIAMINE BIOSYNTHESIS PROTEIN HI_0357-RELATED"/>
    <property type="match status" value="1"/>
</dbReference>
<proteinExistence type="predicted"/>
<organism evidence="4 5">
    <name type="scientific">Candidatus Enterococcus avicola</name>
    <dbReference type="NCBI Taxonomy" id="2838561"/>
    <lineage>
        <taxon>Bacteria</taxon>
        <taxon>Bacillati</taxon>
        <taxon>Bacillota</taxon>
        <taxon>Bacilli</taxon>
        <taxon>Lactobacillales</taxon>
        <taxon>Enterococcaceae</taxon>
        <taxon>Enterococcus</taxon>
    </lineage>
</organism>
<dbReference type="Pfam" id="PF09084">
    <property type="entry name" value="NMT1"/>
    <property type="match status" value="1"/>
</dbReference>
<evidence type="ECO:0000256" key="1">
    <source>
        <dbReference type="SAM" id="MobiDB-lite"/>
    </source>
</evidence>
<comment type="caution">
    <text evidence="4">The sequence shown here is derived from an EMBL/GenBank/DDBJ whole genome shotgun (WGS) entry which is preliminary data.</text>
</comment>
<reference evidence="4" key="2">
    <citation type="submission" date="2021-04" db="EMBL/GenBank/DDBJ databases">
        <authorList>
            <person name="Gilroy R."/>
        </authorList>
    </citation>
    <scope>NUCLEOTIDE SEQUENCE</scope>
    <source>
        <strain evidence="4">CHK172-16539</strain>
    </source>
</reference>
<evidence type="ECO:0000313" key="4">
    <source>
        <dbReference type="EMBL" id="HIZ53423.1"/>
    </source>
</evidence>
<protein>
    <submittedName>
        <fullName evidence="4">ABC transporter substrate-binding protein</fullName>
    </submittedName>
</protein>
<name>A0A9D2F7I5_9ENTE</name>
<evidence type="ECO:0000259" key="3">
    <source>
        <dbReference type="Pfam" id="PF09084"/>
    </source>
</evidence>
<dbReference type="AlphaFoldDB" id="A0A9D2F7I5"/>
<feature type="compositionally biased region" description="Low complexity" evidence="1">
    <location>
        <begin position="23"/>
        <end position="41"/>
    </location>
</feature>
<dbReference type="Gene3D" id="3.40.190.10">
    <property type="entry name" value="Periplasmic binding protein-like II"/>
    <property type="match status" value="2"/>
</dbReference>
<evidence type="ECO:0000256" key="2">
    <source>
        <dbReference type="SAM" id="SignalP"/>
    </source>
</evidence>
<sequence length="327" mass="35744">MKKTLLATLTTLTLLTLAACSSSEKTPESSSSTTPEASSEKVVTGTGETINFGILPAESALPIIIAHEQGFFTEEGTDVSIKSFSSPNDRNVAIQAKTIDGTISDVMTEATFKKNGIDMTITSGILEDFKILASPQSNITEMKQLADRKVTLVPNFILEYIMDVFATEDDFTYQIVEIPSFSARSEALMTGEVDAAVYTEPQASMLAAQGAVILGGSKEAGIKGGTIQFTDQLLTERPQDVAAFYRAYNKAIDYMNAHKASEYTDTLSKYQFPDAMSNYLDSQEADYPYADAVTQEQFDKIIAWSKGKGMIDEAYTYEELTDFGYLK</sequence>
<feature type="chain" id="PRO_5039217101" evidence="2">
    <location>
        <begin position="19"/>
        <end position="327"/>
    </location>
</feature>
<feature type="signal peptide" evidence="2">
    <location>
        <begin position="1"/>
        <end position="18"/>
    </location>
</feature>
<reference evidence="4" key="1">
    <citation type="journal article" date="2021" name="PeerJ">
        <title>Extensive microbial diversity within the chicken gut microbiome revealed by metagenomics and culture.</title>
        <authorList>
            <person name="Gilroy R."/>
            <person name="Ravi A."/>
            <person name="Getino M."/>
            <person name="Pursley I."/>
            <person name="Horton D.L."/>
            <person name="Alikhan N.F."/>
            <person name="Baker D."/>
            <person name="Gharbi K."/>
            <person name="Hall N."/>
            <person name="Watson M."/>
            <person name="Adriaenssens E.M."/>
            <person name="Foster-Nyarko E."/>
            <person name="Jarju S."/>
            <person name="Secka A."/>
            <person name="Antonio M."/>
            <person name="Oren A."/>
            <person name="Chaudhuri R.R."/>
            <person name="La Ragione R."/>
            <person name="Hildebrand F."/>
            <person name="Pallen M.J."/>
        </authorList>
    </citation>
    <scope>NUCLEOTIDE SEQUENCE</scope>
    <source>
        <strain evidence="4">CHK172-16539</strain>
    </source>
</reference>
<keyword evidence="2" id="KW-0732">Signal</keyword>
<dbReference type="Proteomes" id="UP000824063">
    <property type="component" value="Unassembled WGS sequence"/>
</dbReference>
<dbReference type="EMBL" id="DXBN01000128">
    <property type="protein sequence ID" value="HIZ53423.1"/>
    <property type="molecule type" value="Genomic_DNA"/>
</dbReference>
<dbReference type="SUPFAM" id="SSF53850">
    <property type="entry name" value="Periplasmic binding protein-like II"/>
    <property type="match status" value="1"/>
</dbReference>